<evidence type="ECO:0000313" key="1">
    <source>
        <dbReference type="EMBL" id="THC87158.1"/>
    </source>
</evidence>
<gene>
    <name evidence="1" type="ORF">EYZ11_013393</name>
</gene>
<protein>
    <submittedName>
        <fullName evidence="1">Uncharacterized protein</fullName>
    </submittedName>
</protein>
<dbReference type="VEuPathDB" id="FungiDB:EYZ11_013393"/>
<sequence length="28" mass="3371">MPFQNELMNLESRSPTKWISRESNQYAL</sequence>
<proteinExistence type="predicted"/>
<accession>A0A4S3IZZ1</accession>
<dbReference type="EMBL" id="SOSA01001426">
    <property type="protein sequence ID" value="THC87158.1"/>
    <property type="molecule type" value="Genomic_DNA"/>
</dbReference>
<keyword evidence="2" id="KW-1185">Reference proteome</keyword>
<reference evidence="1 2" key="1">
    <citation type="submission" date="2019-03" db="EMBL/GenBank/DDBJ databases">
        <title>The genome sequence of a newly discovered highly antifungal drug resistant Aspergillus species, Aspergillus tanneri NIH 1004.</title>
        <authorList>
            <person name="Mounaud S."/>
            <person name="Singh I."/>
            <person name="Joardar V."/>
            <person name="Pakala S."/>
            <person name="Pakala S."/>
            <person name="Venepally P."/>
            <person name="Hoover J."/>
            <person name="Nierman W."/>
            <person name="Chung J."/>
            <person name="Losada L."/>
        </authorList>
    </citation>
    <scope>NUCLEOTIDE SEQUENCE [LARGE SCALE GENOMIC DNA]</scope>
    <source>
        <strain evidence="1 2">NIH1004</strain>
    </source>
</reference>
<dbReference type="AlphaFoldDB" id="A0A4S3IZZ1"/>
<organism evidence="1 2">
    <name type="scientific">Aspergillus tanneri</name>
    <dbReference type="NCBI Taxonomy" id="1220188"/>
    <lineage>
        <taxon>Eukaryota</taxon>
        <taxon>Fungi</taxon>
        <taxon>Dikarya</taxon>
        <taxon>Ascomycota</taxon>
        <taxon>Pezizomycotina</taxon>
        <taxon>Eurotiomycetes</taxon>
        <taxon>Eurotiomycetidae</taxon>
        <taxon>Eurotiales</taxon>
        <taxon>Aspergillaceae</taxon>
        <taxon>Aspergillus</taxon>
        <taxon>Aspergillus subgen. Circumdati</taxon>
    </lineage>
</organism>
<comment type="caution">
    <text evidence="1">The sequence shown here is derived from an EMBL/GenBank/DDBJ whole genome shotgun (WGS) entry which is preliminary data.</text>
</comment>
<dbReference type="Proteomes" id="UP000308092">
    <property type="component" value="Unassembled WGS sequence"/>
</dbReference>
<name>A0A4S3IZZ1_9EURO</name>
<evidence type="ECO:0000313" key="2">
    <source>
        <dbReference type="Proteomes" id="UP000308092"/>
    </source>
</evidence>